<sequence>MSDICENGCLDSYLFDPDILNRLDPSIFKAEYKNGVTPLNPGENLHIRPLCIGDYNKGYLEVLKQLTTVGDISLQDFEDRFHKMKSCEDSYYIVVIEDLTIGQII</sequence>
<dbReference type="EC" id="2.3.1.4" evidence="1"/>
<protein>
    <recommendedName>
        <fullName evidence="1">Glucosamine 6-phosphate N-acetyltransferase</fullName>
        <ecNumber evidence="1">2.3.1.4</ecNumber>
    </recommendedName>
</protein>
<dbReference type="InterPro" id="IPR039143">
    <property type="entry name" value="GNPNAT1-like"/>
</dbReference>
<dbReference type="UniPathway" id="UPA00113">
    <property type="reaction ID" value="UER00529"/>
</dbReference>
<gene>
    <name evidence="2" type="primary">ORF17473</name>
</gene>
<dbReference type="PANTHER" id="PTHR13355">
    <property type="entry name" value="GLUCOSAMINE 6-PHOSPHATE N-ACETYLTRANSFERASE"/>
    <property type="match status" value="1"/>
</dbReference>
<feature type="non-terminal residue" evidence="2">
    <location>
        <position position="105"/>
    </location>
</feature>
<dbReference type="EMBL" id="HACG01005762">
    <property type="protein sequence ID" value="CEK52627.1"/>
    <property type="molecule type" value="Transcribed_RNA"/>
</dbReference>
<proteinExistence type="inferred from homology"/>
<dbReference type="Gene3D" id="3.40.630.30">
    <property type="match status" value="1"/>
</dbReference>
<name>A0A0B6Y8G3_9EUPU</name>
<dbReference type="GO" id="GO:0004343">
    <property type="term" value="F:glucosamine 6-phosphate N-acetyltransferase activity"/>
    <property type="evidence" value="ECO:0007669"/>
    <property type="project" value="UniProtKB-UniRule"/>
</dbReference>
<reference evidence="2" key="1">
    <citation type="submission" date="2014-12" db="EMBL/GenBank/DDBJ databases">
        <title>Insight into the proteome of Arion vulgaris.</title>
        <authorList>
            <person name="Aradska J."/>
            <person name="Bulat T."/>
            <person name="Smidak R."/>
            <person name="Sarate P."/>
            <person name="Gangsoo J."/>
            <person name="Sialana F."/>
            <person name="Bilban M."/>
            <person name="Lubec G."/>
        </authorList>
    </citation>
    <scope>NUCLEOTIDE SEQUENCE</scope>
    <source>
        <tissue evidence="2">Skin</tissue>
    </source>
</reference>
<dbReference type="GO" id="GO:0006048">
    <property type="term" value="P:UDP-N-acetylglucosamine biosynthetic process"/>
    <property type="evidence" value="ECO:0007669"/>
    <property type="project" value="UniProtKB-UniRule"/>
</dbReference>
<evidence type="ECO:0000313" key="2">
    <source>
        <dbReference type="EMBL" id="CEK52627.1"/>
    </source>
</evidence>
<keyword evidence="1" id="KW-0808">Transferase</keyword>
<comment type="catalytic activity">
    <reaction evidence="1">
        <text>D-glucosamine 6-phosphate + acetyl-CoA = N-acetyl-D-glucosamine 6-phosphate + CoA + H(+)</text>
        <dbReference type="Rhea" id="RHEA:10292"/>
        <dbReference type="ChEBI" id="CHEBI:15378"/>
        <dbReference type="ChEBI" id="CHEBI:57287"/>
        <dbReference type="ChEBI" id="CHEBI:57288"/>
        <dbReference type="ChEBI" id="CHEBI:57513"/>
        <dbReference type="ChEBI" id="CHEBI:58725"/>
        <dbReference type="EC" id="2.3.1.4"/>
    </reaction>
</comment>
<organism evidence="2">
    <name type="scientific">Arion vulgaris</name>
    <dbReference type="NCBI Taxonomy" id="1028688"/>
    <lineage>
        <taxon>Eukaryota</taxon>
        <taxon>Metazoa</taxon>
        <taxon>Spiralia</taxon>
        <taxon>Lophotrochozoa</taxon>
        <taxon>Mollusca</taxon>
        <taxon>Gastropoda</taxon>
        <taxon>Heterobranchia</taxon>
        <taxon>Euthyneura</taxon>
        <taxon>Panpulmonata</taxon>
        <taxon>Eupulmonata</taxon>
        <taxon>Stylommatophora</taxon>
        <taxon>Helicina</taxon>
        <taxon>Arionoidea</taxon>
        <taxon>Arionidae</taxon>
        <taxon>Arion</taxon>
    </lineage>
</organism>
<keyword evidence="1" id="KW-0012">Acyltransferase</keyword>
<comment type="similarity">
    <text evidence="1">Belongs to the acetyltransferase family. GNA1 subfamily.</text>
</comment>
<comment type="pathway">
    <text evidence="1">Nucleotide-sugar biosynthesis; UDP-N-acetyl-alpha-D-glucosamine biosynthesis; N-acetyl-alpha-D-glucosamine 1-phosphate from alpha-D-glucosamine 6-phosphate (route I): step 1/2.</text>
</comment>
<evidence type="ECO:0000256" key="1">
    <source>
        <dbReference type="RuleBase" id="RU365086"/>
    </source>
</evidence>
<accession>A0A0B6Y8G3</accession>
<dbReference type="PANTHER" id="PTHR13355:SF11">
    <property type="entry name" value="GLUCOSAMINE 6-PHOSPHATE N-ACETYLTRANSFERASE"/>
    <property type="match status" value="1"/>
</dbReference>
<dbReference type="AlphaFoldDB" id="A0A0B6Y8G3"/>